<feature type="region of interest" description="Disordered" evidence="4">
    <location>
        <begin position="1419"/>
        <end position="1456"/>
    </location>
</feature>
<evidence type="ECO:0008006" key="10">
    <source>
        <dbReference type="Google" id="ProtNLM"/>
    </source>
</evidence>
<dbReference type="Gene3D" id="2.60.120.260">
    <property type="entry name" value="Galactose-binding domain-like"/>
    <property type="match status" value="1"/>
</dbReference>
<accession>A0ABS4I0Q6</accession>
<dbReference type="InterPro" id="IPR000421">
    <property type="entry name" value="FA58C"/>
</dbReference>
<dbReference type="PROSITE" id="PS50022">
    <property type="entry name" value="FA58C_3"/>
    <property type="match status" value="1"/>
</dbReference>
<feature type="domain" description="SLH" evidence="7">
    <location>
        <begin position="1806"/>
        <end position="1865"/>
    </location>
</feature>
<sequence length="1865" mass="201671">MKKKALSLIMALSLTAGSLLIVPGGSRAASSSGTQISPLQDVTVYSNGYYLNPKIAAAADTGNYHKHADDGGEEDMMRVGMQQDGSSAYTYVKYDIASLPAASSDMEVALAFKAFSAVPMQVSVYGLHPLQTAADWSESIMTWKSKFLSLTDSIDTIAITSTPMVYQFNLTDYIKEIKSAGKSVVGLMIKAETPGAIELRGHETADSASADLIPTLVVNEQSTNLHAPHSYTAPIMFEYGRNMPPLHDTLVYNPATTNNKDADKNYHSTNNTASIADGMTVEFNKSYGYYKFDISNLPDADHIGKTLFSVWGRDTSKATTATATNYIQIYGAENAGSWTETSLTWHNKPEIGAAPIAEVLYKTANDYQDADITDYVKQQKLKGEKTITLVMTAKSNSGLFYHRGKDTTASGQMPPRLIVSDPADAPEDMKLGADGRSRLYPADWYPGFKDSKGRFLHDFSFAGYRLGESSIPVTNAATGIDVTKAPYGADATGQSDSTQAIQSAIIDAASKGGGVVYLPEGTYQVNPPTGKDFSLNIPDSHIVLKGAGMNKTFIYNATENMKSKDIIRVGDGDWKKTNVSTKLSKSVAEPSVLIPVEDTGGFAVHDYVLITFDTTMDFLNELGMQNKWSSRLGKVEQLFYRQIVGIDHVNRTITVDIPTRYALKQRDNITITKTEDPITEVGIEDFSIANVQNHNGGLGEDDYKVVGTAGYEADNAKVINMIAVANSWVRNVSTYKPVSNLTYHILSKGIILDRTKNVTVENVTMQYPQYRGANGNGYLYQFIGNDNLITDSKAIAARHSFTYANFSANGNVLHNIYSENSSLMTDFHMYLSMANLIDNMTLNGDGISAITRDYGSSATNRHGVVTTESVFWNTTGQAAHSSKNGIIIESEQFGNGYIIGTKGAVTGVNVNIVGSISDTNTKPFDMAEGVGEGTKLVPQSLYADQFTRRTAGKELALQSLLVGGEAIGGMQFLKTKYTYVLPFGTTQIPTIQAKALTEGAAITVMQPSGTNGTGIIQVSKNGAMQEYQVQFQVAATPILPKSITLAPDKSVPGWRAAGNVISSGNSGKLKAFLTLDTGEVLNTEKANIPVTYSLSNEDIGMLENGWFKAKKAGVARITAEIVWNGVKVSATENFEVREAMTEPEGSFAKVVKVTASADDGNLPSNTIDRDPDSRWSAEGSDQFLLLELDKEQWLDNISILFYSGNLRANYFDLEVSSDGVTYQRVLTQAASHKQNPNQTETFAFSPVKAKYVKYRGHGNELNAWNSIIECWVHLAHIEAPFTTLSVAESVYGGQPFQTMFGLGNVTNSVYAAVYAVDTVITYDPNVLAFVSVKSLKPGFLIHPVSVDHPGQVQVTAAARDESDALTSRGDLFQLNWIAKKITQPASTRITIASANLTNGNDQRTEALTTAVDVRVNVIGSSGKDDHSGGPSGPSLPSTPVDPQKPDSPEETDQPVKVKILVNEPVKETAPDGMSVSKTTVSNDAIQNALDALKPNESSGIVQFVIDVKGQEDKGVVLIPAVSFISIHAKVPNAVLLVNYNAVTYELPVSGLNIQALSQKLGADPTEITIAIHIEKLTNVVQTKLQAAANKIGATLLYPGMQFEVTAESSGKKLYVEDYGSKYAPRTISLSGGVDSLHASAVWFDPATGEMNYVPASFEHVDGRTQVTIYRTGNSIYTVVQANKSFSDLEGHWSEKQVEQLASKFLIKGAAEDRFMPDAAITRAEFAALLTRAIGLTPKATENFADIPSVAWYAGAVGAASSAGIINGYEPNTFKPDANITREQMAVMITRAMKLTGIELKADLTQLNRFADSRFISEYAKASISQALQAKIITGVTEDAFAPLNHATRAEAALMLLRMLDYLKFN</sequence>
<feature type="domain" description="SLH" evidence="7">
    <location>
        <begin position="1680"/>
        <end position="1738"/>
    </location>
</feature>
<feature type="chain" id="PRO_5046188934" description="DNRLRE domain-containing protein" evidence="5">
    <location>
        <begin position="29"/>
        <end position="1865"/>
    </location>
</feature>
<dbReference type="SUPFAM" id="SSF49785">
    <property type="entry name" value="Galactose-binding domain-like"/>
    <property type="match status" value="1"/>
</dbReference>
<feature type="domain" description="SLH" evidence="7">
    <location>
        <begin position="1739"/>
        <end position="1802"/>
    </location>
</feature>
<dbReference type="Proteomes" id="UP001519344">
    <property type="component" value="Unassembled WGS sequence"/>
</dbReference>
<dbReference type="RefSeq" id="WP_167057746.1">
    <property type="nucleotide sequence ID" value="NZ_JAAOZR010000017.1"/>
</dbReference>
<dbReference type="Pfam" id="PF00963">
    <property type="entry name" value="Cohesin"/>
    <property type="match status" value="1"/>
</dbReference>
<dbReference type="Pfam" id="PF00754">
    <property type="entry name" value="F5_F8_type_C"/>
    <property type="match status" value="1"/>
</dbReference>
<dbReference type="SUPFAM" id="SSF49384">
    <property type="entry name" value="Carbohydrate-binding domain"/>
    <property type="match status" value="1"/>
</dbReference>
<dbReference type="NCBIfam" id="NF033679">
    <property type="entry name" value="DNRLRE_dom"/>
    <property type="match status" value="2"/>
</dbReference>
<evidence type="ECO:0000256" key="3">
    <source>
        <dbReference type="ARBA" id="ARBA00022729"/>
    </source>
</evidence>
<dbReference type="CDD" id="cd08547">
    <property type="entry name" value="Type_II_cohesin"/>
    <property type="match status" value="1"/>
</dbReference>
<dbReference type="InterPro" id="IPR055372">
    <property type="entry name" value="CBM96"/>
</dbReference>
<dbReference type="Pfam" id="PF12708">
    <property type="entry name" value="Pect-lyase_RHGA_epim"/>
    <property type="match status" value="1"/>
</dbReference>
<dbReference type="InterPro" id="IPR002102">
    <property type="entry name" value="Cohesin_dom"/>
</dbReference>
<feature type="signal peptide" evidence="5">
    <location>
        <begin position="1"/>
        <end position="28"/>
    </location>
</feature>
<keyword evidence="2" id="KW-0964">Secreted</keyword>
<gene>
    <name evidence="8" type="ORF">J2Z65_003721</name>
</gene>
<dbReference type="Gene3D" id="2.60.40.680">
    <property type="match status" value="1"/>
</dbReference>
<dbReference type="PROSITE" id="PS51272">
    <property type="entry name" value="SLH"/>
    <property type="match status" value="3"/>
</dbReference>
<keyword evidence="9" id="KW-1185">Reference proteome</keyword>
<name>A0ABS4I0Q6_9BACL</name>
<dbReference type="InterPro" id="IPR012334">
    <property type="entry name" value="Pectin_lyas_fold"/>
</dbReference>
<reference evidence="8 9" key="1">
    <citation type="submission" date="2021-03" db="EMBL/GenBank/DDBJ databases">
        <title>Genomic Encyclopedia of Type Strains, Phase IV (KMG-IV): sequencing the most valuable type-strain genomes for metagenomic binning, comparative biology and taxonomic classification.</title>
        <authorList>
            <person name="Goeker M."/>
        </authorList>
    </citation>
    <scope>NUCLEOTIDE SEQUENCE [LARGE SCALE GENOMIC DNA]</scope>
    <source>
        <strain evidence="8 9">DSM 24950</strain>
    </source>
</reference>
<dbReference type="Pfam" id="PF00395">
    <property type="entry name" value="SLH"/>
    <property type="match status" value="3"/>
</dbReference>
<evidence type="ECO:0000256" key="5">
    <source>
        <dbReference type="SAM" id="SignalP"/>
    </source>
</evidence>
<evidence type="ECO:0000313" key="9">
    <source>
        <dbReference type="Proteomes" id="UP001519344"/>
    </source>
</evidence>
<dbReference type="EMBL" id="JAGGKV010000009">
    <property type="protein sequence ID" value="MBP1964498.1"/>
    <property type="molecule type" value="Genomic_DNA"/>
</dbReference>
<evidence type="ECO:0000259" key="7">
    <source>
        <dbReference type="PROSITE" id="PS51272"/>
    </source>
</evidence>
<dbReference type="Pfam" id="PF24517">
    <property type="entry name" value="CBM96"/>
    <property type="match status" value="2"/>
</dbReference>
<feature type="domain" description="F5/8 type C" evidence="6">
    <location>
        <begin position="1129"/>
        <end position="1254"/>
    </location>
</feature>
<comment type="subcellular location">
    <subcellularLocation>
        <location evidence="1">Secreted</location>
    </subcellularLocation>
</comment>
<dbReference type="InterPro" id="IPR024535">
    <property type="entry name" value="RHGA/B-epi-like_pectate_lyase"/>
</dbReference>
<protein>
    <recommendedName>
        <fullName evidence="10">DNRLRE domain-containing protein</fullName>
    </recommendedName>
</protein>
<evidence type="ECO:0000256" key="4">
    <source>
        <dbReference type="SAM" id="MobiDB-lite"/>
    </source>
</evidence>
<evidence type="ECO:0000259" key="6">
    <source>
        <dbReference type="PROSITE" id="PS50022"/>
    </source>
</evidence>
<dbReference type="InterPro" id="IPR001119">
    <property type="entry name" value="SLH_dom"/>
</dbReference>
<dbReference type="InterPro" id="IPR008965">
    <property type="entry name" value="CBM2/CBM3_carb-bd_dom_sf"/>
</dbReference>
<evidence type="ECO:0000256" key="2">
    <source>
        <dbReference type="ARBA" id="ARBA00022525"/>
    </source>
</evidence>
<dbReference type="SUPFAM" id="SSF51126">
    <property type="entry name" value="Pectin lyase-like"/>
    <property type="match status" value="1"/>
</dbReference>
<proteinExistence type="predicted"/>
<keyword evidence="3 5" id="KW-0732">Signal</keyword>
<dbReference type="InterPro" id="IPR011050">
    <property type="entry name" value="Pectin_lyase_fold/virulence"/>
</dbReference>
<dbReference type="PANTHER" id="PTHR43308:SF5">
    <property type="entry name" value="S-LAYER PROTEIN _ PEPTIDOGLYCAN ENDO-BETA-N-ACETYLGLUCOSAMINIDASE"/>
    <property type="match status" value="1"/>
</dbReference>
<dbReference type="PANTHER" id="PTHR43308">
    <property type="entry name" value="OUTER MEMBRANE PROTEIN ALPHA-RELATED"/>
    <property type="match status" value="1"/>
</dbReference>
<comment type="caution">
    <text evidence="8">The sequence shown here is derived from an EMBL/GenBank/DDBJ whole genome shotgun (WGS) entry which is preliminary data.</text>
</comment>
<evidence type="ECO:0000256" key="1">
    <source>
        <dbReference type="ARBA" id="ARBA00004613"/>
    </source>
</evidence>
<dbReference type="Gene3D" id="2.160.20.10">
    <property type="entry name" value="Single-stranded right-handed beta-helix, Pectin lyase-like"/>
    <property type="match status" value="1"/>
</dbReference>
<organism evidence="8 9">
    <name type="scientific">Paenibacillus aceris</name>
    <dbReference type="NCBI Taxonomy" id="869555"/>
    <lineage>
        <taxon>Bacteria</taxon>
        <taxon>Bacillati</taxon>
        <taxon>Bacillota</taxon>
        <taxon>Bacilli</taxon>
        <taxon>Bacillales</taxon>
        <taxon>Paenibacillaceae</taxon>
        <taxon>Paenibacillus</taxon>
    </lineage>
</organism>
<evidence type="ECO:0000313" key="8">
    <source>
        <dbReference type="EMBL" id="MBP1964498.1"/>
    </source>
</evidence>
<dbReference type="InterPro" id="IPR008979">
    <property type="entry name" value="Galactose-bd-like_sf"/>
</dbReference>
<dbReference type="InterPro" id="IPR051465">
    <property type="entry name" value="Cell_Envelope_Struct_Comp"/>
</dbReference>